<name>A0A392UCN2_9FABA</name>
<feature type="non-terminal residue" evidence="1">
    <location>
        <position position="1"/>
    </location>
</feature>
<evidence type="ECO:0000313" key="2">
    <source>
        <dbReference type="Proteomes" id="UP000265520"/>
    </source>
</evidence>
<dbReference type="Proteomes" id="UP000265520">
    <property type="component" value="Unassembled WGS sequence"/>
</dbReference>
<protein>
    <submittedName>
        <fullName evidence="1">Uncharacterized protein</fullName>
    </submittedName>
</protein>
<reference evidence="1 2" key="1">
    <citation type="journal article" date="2018" name="Front. Plant Sci.">
        <title>Red Clover (Trifolium pratense) and Zigzag Clover (T. medium) - A Picture of Genomic Similarities and Differences.</title>
        <authorList>
            <person name="Dluhosova J."/>
            <person name="Istvanek J."/>
            <person name="Nedelnik J."/>
            <person name="Repkova J."/>
        </authorList>
    </citation>
    <scope>NUCLEOTIDE SEQUENCE [LARGE SCALE GENOMIC DNA]</scope>
    <source>
        <strain evidence="2">cv. 10/8</strain>
        <tissue evidence="1">Leaf</tissue>
    </source>
</reference>
<dbReference type="AlphaFoldDB" id="A0A392UCN2"/>
<organism evidence="1 2">
    <name type="scientific">Trifolium medium</name>
    <dbReference type="NCBI Taxonomy" id="97028"/>
    <lineage>
        <taxon>Eukaryota</taxon>
        <taxon>Viridiplantae</taxon>
        <taxon>Streptophyta</taxon>
        <taxon>Embryophyta</taxon>
        <taxon>Tracheophyta</taxon>
        <taxon>Spermatophyta</taxon>
        <taxon>Magnoliopsida</taxon>
        <taxon>eudicotyledons</taxon>
        <taxon>Gunneridae</taxon>
        <taxon>Pentapetalae</taxon>
        <taxon>rosids</taxon>
        <taxon>fabids</taxon>
        <taxon>Fabales</taxon>
        <taxon>Fabaceae</taxon>
        <taxon>Papilionoideae</taxon>
        <taxon>50 kb inversion clade</taxon>
        <taxon>NPAAA clade</taxon>
        <taxon>Hologalegina</taxon>
        <taxon>IRL clade</taxon>
        <taxon>Trifolieae</taxon>
        <taxon>Trifolium</taxon>
    </lineage>
</organism>
<keyword evidence="2" id="KW-1185">Reference proteome</keyword>
<proteinExistence type="predicted"/>
<accession>A0A392UCN2</accession>
<evidence type="ECO:0000313" key="1">
    <source>
        <dbReference type="EMBL" id="MCI70808.1"/>
    </source>
</evidence>
<dbReference type="EMBL" id="LXQA010783358">
    <property type="protein sequence ID" value="MCI70808.1"/>
    <property type="molecule type" value="Genomic_DNA"/>
</dbReference>
<comment type="caution">
    <text evidence="1">The sequence shown here is derived from an EMBL/GenBank/DDBJ whole genome shotgun (WGS) entry which is preliminary data.</text>
</comment>
<sequence>ADVAQSLLEQLDEMEKICP</sequence>